<dbReference type="PANTHER" id="PTHR34936:SF7">
    <property type="entry name" value="NADH-UBIQUINONE OXIDOREDUCTASE CHAIN 5"/>
    <property type="match status" value="1"/>
</dbReference>
<sequence>MITRSNLAEQLREYQVRSSHEWAIVSFFTSSRLQRSNRGDMGGRDTRAMGAVDVRFHRFLGGGFVFPVHKSCSSLGISYFTYARGHESNKTSKKEQEDEEKNAPSFVNVKL</sequence>
<evidence type="ECO:0000313" key="3">
    <source>
        <dbReference type="Proteomes" id="UP000734854"/>
    </source>
</evidence>
<accession>A0A8J5GS80</accession>
<keyword evidence="3" id="KW-1185">Reference proteome</keyword>
<evidence type="ECO:0000256" key="1">
    <source>
        <dbReference type="SAM" id="MobiDB-lite"/>
    </source>
</evidence>
<comment type="caution">
    <text evidence="2">The sequence shown here is derived from an EMBL/GenBank/DDBJ whole genome shotgun (WGS) entry which is preliminary data.</text>
</comment>
<protein>
    <submittedName>
        <fullName evidence="2">Uncharacterized protein</fullName>
    </submittedName>
</protein>
<proteinExistence type="predicted"/>
<organism evidence="2 3">
    <name type="scientific">Zingiber officinale</name>
    <name type="common">Ginger</name>
    <name type="synonym">Amomum zingiber</name>
    <dbReference type="NCBI Taxonomy" id="94328"/>
    <lineage>
        <taxon>Eukaryota</taxon>
        <taxon>Viridiplantae</taxon>
        <taxon>Streptophyta</taxon>
        <taxon>Embryophyta</taxon>
        <taxon>Tracheophyta</taxon>
        <taxon>Spermatophyta</taxon>
        <taxon>Magnoliopsida</taxon>
        <taxon>Liliopsida</taxon>
        <taxon>Zingiberales</taxon>
        <taxon>Zingiberaceae</taxon>
        <taxon>Zingiber</taxon>
    </lineage>
</organism>
<evidence type="ECO:0000313" key="2">
    <source>
        <dbReference type="EMBL" id="KAG6509148.1"/>
    </source>
</evidence>
<feature type="region of interest" description="Disordered" evidence="1">
    <location>
        <begin position="88"/>
        <end position="111"/>
    </location>
</feature>
<name>A0A8J5GS80_ZINOF</name>
<dbReference type="Proteomes" id="UP000734854">
    <property type="component" value="Unassembled WGS sequence"/>
</dbReference>
<dbReference type="EMBL" id="JACMSC010000009">
    <property type="protein sequence ID" value="KAG6509148.1"/>
    <property type="molecule type" value="Genomic_DNA"/>
</dbReference>
<dbReference type="PANTHER" id="PTHR34936">
    <property type="entry name" value="EXPRESSED PROTEIN"/>
    <property type="match status" value="1"/>
</dbReference>
<gene>
    <name evidence="2" type="ORF">ZIOFF_034539</name>
</gene>
<dbReference type="AlphaFoldDB" id="A0A8J5GS80"/>
<reference evidence="2 3" key="1">
    <citation type="submission" date="2020-08" db="EMBL/GenBank/DDBJ databases">
        <title>Plant Genome Project.</title>
        <authorList>
            <person name="Zhang R.-G."/>
        </authorList>
    </citation>
    <scope>NUCLEOTIDE SEQUENCE [LARGE SCALE GENOMIC DNA]</scope>
    <source>
        <tissue evidence="2">Rhizome</tissue>
    </source>
</reference>